<gene>
    <name evidence="2" type="ORF">BILFYP9_04002</name>
</gene>
<organism evidence="2">
    <name type="scientific">Bacteroides intestinalis</name>
    <dbReference type="NCBI Taxonomy" id="329854"/>
    <lineage>
        <taxon>Bacteria</taxon>
        <taxon>Pseudomonadati</taxon>
        <taxon>Bacteroidota</taxon>
        <taxon>Bacteroidia</taxon>
        <taxon>Bacteroidales</taxon>
        <taxon>Bacteroidaceae</taxon>
        <taxon>Bacteroides</taxon>
    </lineage>
</organism>
<name>A0A6N2X076_9BACE</name>
<evidence type="ECO:0000259" key="1">
    <source>
        <dbReference type="Pfam" id="PF14734"/>
    </source>
</evidence>
<dbReference type="Gene3D" id="2.70.50.70">
    <property type="match status" value="1"/>
</dbReference>
<feature type="domain" description="DUF4469" evidence="1">
    <location>
        <begin position="34"/>
        <end position="110"/>
    </location>
</feature>
<dbReference type="Pfam" id="PF14734">
    <property type="entry name" value="DUF4469"/>
    <property type="match status" value="1"/>
</dbReference>
<proteinExistence type="predicted"/>
<accession>A0A6N2X076</accession>
<dbReference type="AlphaFoldDB" id="A0A6N2X076"/>
<dbReference type="InterPro" id="IPR027824">
    <property type="entry name" value="DUF4469"/>
</dbReference>
<protein>
    <recommendedName>
        <fullName evidence="1">DUF4469 domain-containing protein</fullName>
    </recommendedName>
</protein>
<sequence>MVRKDRKKIVAELHHNKQERNEYPVILGKNVPVIKEIYDPLTGLRDGTITPNAPVVITGENLCLSSLGTIYLGLSPVSDKGTLIHVKRVFKYTDTEVLVILPTLEPGEYSPVMMIHAGGKVDFTYTLPTRLKVLDERYVSLLARRSCSDLI</sequence>
<reference evidence="2" key="1">
    <citation type="submission" date="2019-11" db="EMBL/GenBank/DDBJ databases">
        <authorList>
            <person name="Feng L."/>
        </authorList>
    </citation>
    <scope>NUCLEOTIDE SEQUENCE</scope>
    <source>
        <strain evidence="2">BintestinalisLFYP9</strain>
    </source>
</reference>
<dbReference type="EMBL" id="CACRSU010000048">
    <property type="protein sequence ID" value="VYT47210.1"/>
    <property type="molecule type" value="Genomic_DNA"/>
</dbReference>
<evidence type="ECO:0000313" key="2">
    <source>
        <dbReference type="EMBL" id="VYT47210.1"/>
    </source>
</evidence>
<dbReference type="RefSeq" id="WP_229036086.1">
    <property type="nucleotide sequence ID" value="NZ_BAABZC010000001.1"/>
</dbReference>